<dbReference type="EMBL" id="JAZHXI010000004">
    <property type="protein sequence ID" value="KAL2072775.1"/>
    <property type="molecule type" value="Genomic_DNA"/>
</dbReference>
<evidence type="ECO:0000313" key="3">
    <source>
        <dbReference type="Proteomes" id="UP001595075"/>
    </source>
</evidence>
<gene>
    <name evidence="2" type="ORF">VTL71DRAFT_12118</name>
</gene>
<feature type="region of interest" description="Disordered" evidence="1">
    <location>
        <begin position="333"/>
        <end position="412"/>
    </location>
</feature>
<feature type="region of interest" description="Disordered" evidence="1">
    <location>
        <begin position="109"/>
        <end position="142"/>
    </location>
</feature>
<evidence type="ECO:0000256" key="1">
    <source>
        <dbReference type="SAM" id="MobiDB-lite"/>
    </source>
</evidence>
<reference evidence="2 3" key="1">
    <citation type="journal article" date="2024" name="Commun. Biol.">
        <title>Comparative genomic analysis of thermophilic fungi reveals convergent evolutionary adaptations and gene losses.</title>
        <authorList>
            <person name="Steindorff A.S."/>
            <person name="Aguilar-Pontes M.V."/>
            <person name="Robinson A.J."/>
            <person name="Andreopoulos B."/>
            <person name="LaButti K."/>
            <person name="Kuo A."/>
            <person name="Mondo S."/>
            <person name="Riley R."/>
            <person name="Otillar R."/>
            <person name="Haridas S."/>
            <person name="Lipzen A."/>
            <person name="Grimwood J."/>
            <person name="Schmutz J."/>
            <person name="Clum A."/>
            <person name="Reid I.D."/>
            <person name="Moisan M.C."/>
            <person name="Butler G."/>
            <person name="Nguyen T.T.M."/>
            <person name="Dewar K."/>
            <person name="Conant G."/>
            <person name="Drula E."/>
            <person name="Henrissat B."/>
            <person name="Hansel C."/>
            <person name="Singer S."/>
            <person name="Hutchinson M.I."/>
            <person name="de Vries R.P."/>
            <person name="Natvig D.O."/>
            <person name="Powell A.J."/>
            <person name="Tsang A."/>
            <person name="Grigoriev I.V."/>
        </authorList>
    </citation>
    <scope>NUCLEOTIDE SEQUENCE [LARGE SCALE GENOMIC DNA]</scope>
    <source>
        <strain evidence="2 3">CBS 494.80</strain>
    </source>
</reference>
<keyword evidence="3" id="KW-1185">Reference proteome</keyword>
<feature type="compositionally biased region" description="Basic and acidic residues" evidence="1">
    <location>
        <begin position="350"/>
        <end position="367"/>
    </location>
</feature>
<feature type="compositionally biased region" description="Basic and acidic residues" evidence="1">
    <location>
        <begin position="386"/>
        <end position="397"/>
    </location>
</feature>
<protein>
    <submittedName>
        <fullName evidence="2">Uncharacterized protein</fullName>
    </submittedName>
</protein>
<accession>A0ABR4CSC6</accession>
<name>A0ABR4CSC6_9HELO</name>
<dbReference type="Proteomes" id="UP001595075">
    <property type="component" value="Unassembled WGS sequence"/>
</dbReference>
<feature type="region of interest" description="Disordered" evidence="1">
    <location>
        <begin position="22"/>
        <end position="94"/>
    </location>
</feature>
<evidence type="ECO:0000313" key="2">
    <source>
        <dbReference type="EMBL" id="KAL2072775.1"/>
    </source>
</evidence>
<sequence>MHQYIVERNVWRRLYSDQYGNTIPRFPGIKPSPTSTTLDTPRTTTWPESAQKRSSATTNNSLSDTKLLTIGGSRDEEQPSLHRQSQGDSSTDKLEVVASPLEISSNLSTTFNISRGRPQSRHYGANITTESSDNHTPRSKDAAADRLRMSLKNKFDDSKFLHTLPIGYRPSRWDERRGCPQGAVFTKSNNAYAAINGMRGSHLVLINARIGFDVKTGTGRVRVLFLRDPFGSENITTMLWTDVGKGQQWSNPLKQALIKWFQEFIENYARSRDDVPGIHKIFEAWEQYHRPPPRVDDYLQSKIGLRTLYTIDNTSDPTFFTSGPPTRFSTMSLIKPPQDNGHYRRALSPRNERRASRHEPTVKRERSASPAYGRLNGGFSNLTLHPADKNIKAERTPSPKPRHPRRRDDYYR</sequence>
<comment type="caution">
    <text evidence="2">The sequence shown here is derived from an EMBL/GenBank/DDBJ whole genome shotgun (WGS) entry which is preliminary data.</text>
</comment>
<feature type="compositionally biased region" description="Polar residues" evidence="1">
    <location>
        <begin position="52"/>
        <end position="66"/>
    </location>
</feature>
<feature type="compositionally biased region" description="Low complexity" evidence="1">
    <location>
        <begin position="31"/>
        <end position="47"/>
    </location>
</feature>
<proteinExistence type="predicted"/>
<feature type="compositionally biased region" description="Basic and acidic residues" evidence="1">
    <location>
        <begin position="132"/>
        <end position="142"/>
    </location>
</feature>
<organism evidence="2 3">
    <name type="scientific">Oculimacula yallundae</name>
    <dbReference type="NCBI Taxonomy" id="86028"/>
    <lineage>
        <taxon>Eukaryota</taxon>
        <taxon>Fungi</taxon>
        <taxon>Dikarya</taxon>
        <taxon>Ascomycota</taxon>
        <taxon>Pezizomycotina</taxon>
        <taxon>Leotiomycetes</taxon>
        <taxon>Helotiales</taxon>
        <taxon>Ploettnerulaceae</taxon>
        <taxon>Oculimacula</taxon>
    </lineage>
</organism>